<dbReference type="OrthoDB" id="59470at2759"/>
<feature type="chain" id="PRO_5040811343" evidence="1">
    <location>
        <begin position="19"/>
        <end position="191"/>
    </location>
</feature>
<keyword evidence="1" id="KW-0732">Signal</keyword>
<proteinExistence type="predicted"/>
<dbReference type="AlphaFoldDB" id="A0A9W3CEP7"/>
<dbReference type="InterPro" id="IPR036249">
    <property type="entry name" value="Thioredoxin-like_sf"/>
</dbReference>
<dbReference type="GO" id="GO:0003756">
    <property type="term" value="F:protein disulfide isomerase activity"/>
    <property type="evidence" value="ECO:0007669"/>
    <property type="project" value="TreeGrafter"/>
</dbReference>
<accession>A0A9W3CEP7</accession>
<dbReference type="KEGG" id="rsz:130499752"/>
<reference evidence="2" key="1">
    <citation type="journal article" date="2019" name="Database">
        <title>The radish genome database (RadishGD): an integrated information resource for radish genomics.</title>
        <authorList>
            <person name="Yu H.J."/>
            <person name="Baek S."/>
            <person name="Lee Y.J."/>
            <person name="Cho A."/>
            <person name="Mun J.H."/>
        </authorList>
    </citation>
    <scope>NUCLEOTIDE SEQUENCE [LARGE SCALE GENOMIC DNA]</scope>
    <source>
        <strain evidence="2">cv. WK10039</strain>
    </source>
</reference>
<keyword evidence="2" id="KW-1185">Reference proteome</keyword>
<dbReference type="PANTHER" id="PTHR22897">
    <property type="entry name" value="QUIESCIN Q6-RELATED SULFHYDRYL OXIDASE"/>
    <property type="match status" value="1"/>
</dbReference>
<dbReference type="InterPro" id="IPR039798">
    <property type="entry name" value="Sulfhydryl_oxidase"/>
</dbReference>
<organism evidence="2 3">
    <name type="scientific">Raphanus sativus</name>
    <name type="common">Radish</name>
    <name type="synonym">Raphanus raphanistrum var. sativus</name>
    <dbReference type="NCBI Taxonomy" id="3726"/>
    <lineage>
        <taxon>Eukaryota</taxon>
        <taxon>Viridiplantae</taxon>
        <taxon>Streptophyta</taxon>
        <taxon>Embryophyta</taxon>
        <taxon>Tracheophyta</taxon>
        <taxon>Spermatophyta</taxon>
        <taxon>Magnoliopsida</taxon>
        <taxon>eudicotyledons</taxon>
        <taxon>Gunneridae</taxon>
        <taxon>Pentapetalae</taxon>
        <taxon>rosids</taxon>
        <taxon>malvids</taxon>
        <taxon>Brassicales</taxon>
        <taxon>Brassicaceae</taxon>
        <taxon>Brassiceae</taxon>
        <taxon>Raphanus</taxon>
    </lineage>
</organism>
<feature type="signal peptide" evidence="1">
    <location>
        <begin position="1"/>
        <end position="18"/>
    </location>
</feature>
<gene>
    <name evidence="3" type="primary">LOC130499752</name>
</gene>
<dbReference type="GO" id="GO:0000139">
    <property type="term" value="C:Golgi membrane"/>
    <property type="evidence" value="ECO:0007669"/>
    <property type="project" value="TreeGrafter"/>
</dbReference>
<dbReference type="GeneID" id="130499752"/>
<reference evidence="3" key="2">
    <citation type="submission" date="2025-08" db="UniProtKB">
        <authorList>
            <consortium name="RefSeq"/>
        </authorList>
    </citation>
    <scope>IDENTIFICATION</scope>
    <source>
        <tissue evidence="3">Leaf</tissue>
    </source>
</reference>
<dbReference type="SUPFAM" id="SSF52833">
    <property type="entry name" value="Thioredoxin-like"/>
    <property type="match status" value="1"/>
</dbReference>
<dbReference type="Proteomes" id="UP000504610">
    <property type="component" value="Chromosome 9"/>
</dbReference>
<name>A0A9W3CEP7_RAPSA</name>
<dbReference type="GO" id="GO:0006457">
    <property type="term" value="P:protein folding"/>
    <property type="evidence" value="ECO:0007669"/>
    <property type="project" value="TreeGrafter"/>
</dbReference>
<evidence type="ECO:0000313" key="3">
    <source>
        <dbReference type="RefSeq" id="XP_056850101.1"/>
    </source>
</evidence>
<protein>
    <submittedName>
        <fullName evidence="3">Sulfhydryl oxidase 1-like</fullName>
    </submittedName>
</protein>
<sequence length="191" mass="21440">MSLIHLFLLFVGFVSVEAAAASFSPGSRSILRDIGNVIDDEKDNAIELNATNFDSVFQDTPAKYAVLEFFAHWSVLLIFFFVARLFNGPDAAHPGLVLMARVDCAMNAKLCDKFCISHYPMLFWTPPRKFVGGSWGPKQDKSEIIVMDNWHTSDLLLSWINKQLSSSYGLDDQKFGNEHLLPSISDHEHVS</sequence>
<evidence type="ECO:0000256" key="1">
    <source>
        <dbReference type="SAM" id="SignalP"/>
    </source>
</evidence>
<dbReference type="RefSeq" id="XP_056850101.1">
    <property type="nucleotide sequence ID" value="XM_056994121.1"/>
</dbReference>
<evidence type="ECO:0000313" key="2">
    <source>
        <dbReference type="Proteomes" id="UP000504610"/>
    </source>
</evidence>
<dbReference type="FunFam" id="3.40.30.10:FF:000244">
    <property type="entry name" value="Sulfhydryl oxidase"/>
    <property type="match status" value="1"/>
</dbReference>
<dbReference type="PANTHER" id="PTHR22897:SF21">
    <property type="entry name" value="SULFHYDRYL OXIDASE 1"/>
    <property type="match status" value="1"/>
</dbReference>
<dbReference type="GO" id="GO:0016971">
    <property type="term" value="F:flavin-dependent sulfhydryl oxidase activity"/>
    <property type="evidence" value="ECO:0007669"/>
    <property type="project" value="InterPro"/>
</dbReference>
<dbReference type="Gene3D" id="3.40.30.10">
    <property type="entry name" value="Glutaredoxin"/>
    <property type="match status" value="1"/>
</dbReference>
<dbReference type="GO" id="GO:0005615">
    <property type="term" value="C:extracellular space"/>
    <property type="evidence" value="ECO:0007669"/>
    <property type="project" value="TreeGrafter"/>
</dbReference>